<keyword evidence="7" id="KW-0862">Zinc</keyword>
<dbReference type="NCBIfam" id="TIGR00244">
    <property type="entry name" value="transcriptional regulator NrdR"/>
    <property type="match status" value="1"/>
</dbReference>
<evidence type="ECO:0000256" key="4">
    <source>
        <dbReference type="ARBA" id="ARBA00023015"/>
    </source>
</evidence>
<dbReference type="GO" id="GO:0008270">
    <property type="term" value="F:zinc ion binding"/>
    <property type="evidence" value="ECO:0007669"/>
    <property type="project" value="UniProtKB-UniRule"/>
</dbReference>
<proteinExistence type="inferred from homology"/>
<comment type="cofactor">
    <cofactor evidence="7">
        <name>Zn(2+)</name>
        <dbReference type="ChEBI" id="CHEBI:29105"/>
    </cofactor>
    <text evidence="7">Binds 1 zinc ion.</text>
</comment>
<organism evidence="9 10">
    <name type="scientific">Candidatus Nephthysia bennettiae</name>
    <dbReference type="NCBI Taxonomy" id="3127016"/>
    <lineage>
        <taxon>Bacteria</taxon>
        <taxon>Bacillati</taxon>
        <taxon>Candidatus Dormiibacterota</taxon>
        <taxon>Candidatus Dormibacteria</taxon>
        <taxon>Candidatus Dormibacterales</taxon>
        <taxon>Candidatus Dormibacteraceae</taxon>
        <taxon>Candidatus Nephthysia</taxon>
    </lineage>
</organism>
<sequence>MRCPYCGHHDLKVVDSRDSEVGEAIRRRRECLQCGQRFTTYERIETVPFFVVKKDGRREDFDPQKLFTGLKKATEKRDISPERLNAIVDAIEAELRRSGRVEIPSQEIGEMVMERLKDLDEVAYIRFASVYREFMDLQQVKREIDQVLSARSNSRTGSR</sequence>
<name>A0A934KFT8_9BACT</name>
<dbReference type="Pfam" id="PF22811">
    <property type="entry name" value="Zn_ribbon_NrdR"/>
    <property type="match status" value="1"/>
</dbReference>
<keyword evidence="1 7" id="KW-0678">Repressor</keyword>
<dbReference type="AlphaFoldDB" id="A0A934KFT8"/>
<feature type="zinc finger region" evidence="7">
    <location>
        <begin position="3"/>
        <end position="34"/>
    </location>
</feature>
<keyword evidence="4 7" id="KW-0805">Transcription regulation</keyword>
<dbReference type="EMBL" id="JAEKNR010000242">
    <property type="protein sequence ID" value="MBJ7601350.1"/>
    <property type="molecule type" value="Genomic_DNA"/>
</dbReference>
<keyword evidence="2 7" id="KW-0547">Nucleotide-binding</keyword>
<evidence type="ECO:0000256" key="2">
    <source>
        <dbReference type="ARBA" id="ARBA00022741"/>
    </source>
</evidence>
<evidence type="ECO:0000256" key="3">
    <source>
        <dbReference type="ARBA" id="ARBA00022840"/>
    </source>
</evidence>
<feature type="domain" description="ATP-cone" evidence="8">
    <location>
        <begin position="49"/>
        <end position="139"/>
    </location>
</feature>
<dbReference type="Pfam" id="PF03477">
    <property type="entry name" value="ATP-cone"/>
    <property type="match status" value="1"/>
</dbReference>
<dbReference type="InterPro" id="IPR003796">
    <property type="entry name" value="RNR_NrdR-like"/>
</dbReference>
<dbReference type="PROSITE" id="PS51161">
    <property type="entry name" value="ATP_CONE"/>
    <property type="match status" value="1"/>
</dbReference>
<evidence type="ECO:0000256" key="5">
    <source>
        <dbReference type="ARBA" id="ARBA00023125"/>
    </source>
</evidence>
<dbReference type="GO" id="GO:0005524">
    <property type="term" value="F:ATP binding"/>
    <property type="evidence" value="ECO:0007669"/>
    <property type="project" value="UniProtKB-UniRule"/>
</dbReference>
<keyword evidence="6 7" id="KW-0804">Transcription</keyword>
<evidence type="ECO:0000256" key="6">
    <source>
        <dbReference type="ARBA" id="ARBA00023163"/>
    </source>
</evidence>
<keyword evidence="3 7" id="KW-0067">ATP-binding</keyword>
<evidence type="ECO:0000259" key="8">
    <source>
        <dbReference type="PROSITE" id="PS51161"/>
    </source>
</evidence>
<keyword evidence="7" id="KW-0863">Zinc-finger</keyword>
<keyword evidence="10" id="KW-1185">Reference proteome</keyword>
<dbReference type="RefSeq" id="WP_338205559.1">
    <property type="nucleotide sequence ID" value="NZ_JAEKNR010000242.1"/>
</dbReference>
<dbReference type="GO" id="GO:0003677">
    <property type="term" value="F:DNA binding"/>
    <property type="evidence" value="ECO:0007669"/>
    <property type="project" value="UniProtKB-KW"/>
</dbReference>
<evidence type="ECO:0000256" key="7">
    <source>
        <dbReference type="HAMAP-Rule" id="MF_00440"/>
    </source>
</evidence>
<comment type="function">
    <text evidence="7">Negatively regulates transcription of bacterial ribonucleotide reductase nrd genes and operons by binding to NrdR-boxes.</text>
</comment>
<dbReference type="Proteomes" id="UP000612893">
    <property type="component" value="Unassembled WGS sequence"/>
</dbReference>
<evidence type="ECO:0000313" key="10">
    <source>
        <dbReference type="Proteomes" id="UP000612893"/>
    </source>
</evidence>
<evidence type="ECO:0000313" key="9">
    <source>
        <dbReference type="EMBL" id="MBJ7601350.1"/>
    </source>
</evidence>
<dbReference type="GO" id="GO:0045892">
    <property type="term" value="P:negative regulation of DNA-templated transcription"/>
    <property type="evidence" value="ECO:0007669"/>
    <property type="project" value="UniProtKB-UniRule"/>
</dbReference>
<protein>
    <recommendedName>
        <fullName evidence="7">Transcriptional repressor NrdR</fullName>
    </recommendedName>
</protein>
<reference evidence="9" key="1">
    <citation type="submission" date="2020-10" db="EMBL/GenBank/DDBJ databases">
        <title>Ca. Dormibacterota MAGs.</title>
        <authorList>
            <person name="Montgomery K."/>
        </authorList>
    </citation>
    <scope>NUCLEOTIDE SEQUENCE [LARGE SCALE GENOMIC DNA]</scope>
    <source>
        <strain evidence="9">SC8812_S17_10</strain>
    </source>
</reference>
<comment type="caution">
    <text evidence="9">The sequence shown here is derived from an EMBL/GenBank/DDBJ whole genome shotgun (WGS) entry which is preliminary data.</text>
</comment>
<dbReference type="InterPro" id="IPR055173">
    <property type="entry name" value="NrdR-like_N"/>
</dbReference>
<dbReference type="HAMAP" id="MF_00440">
    <property type="entry name" value="NrdR"/>
    <property type="match status" value="1"/>
</dbReference>
<keyword evidence="5 7" id="KW-0238">DNA-binding</keyword>
<dbReference type="PANTHER" id="PTHR30455:SF2">
    <property type="entry name" value="TRANSCRIPTIONAL REPRESSOR NRDR"/>
    <property type="match status" value="1"/>
</dbReference>
<dbReference type="InterPro" id="IPR005144">
    <property type="entry name" value="ATP-cone_dom"/>
</dbReference>
<gene>
    <name evidence="7 9" type="primary">nrdR</name>
    <name evidence="9" type="ORF">JF922_25165</name>
</gene>
<accession>A0A934KFT8</accession>
<comment type="similarity">
    <text evidence="7">Belongs to the NrdR family.</text>
</comment>
<dbReference type="PANTHER" id="PTHR30455">
    <property type="entry name" value="TRANSCRIPTIONAL REPRESSOR NRDR"/>
    <property type="match status" value="1"/>
</dbReference>
<evidence type="ECO:0000256" key="1">
    <source>
        <dbReference type="ARBA" id="ARBA00022491"/>
    </source>
</evidence>
<keyword evidence="7" id="KW-0479">Metal-binding</keyword>